<dbReference type="HAMAP" id="MF_01430">
    <property type="entry name" value="OM_assembly_BamA"/>
    <property type="match status" value="1"/>
</dbReference>
<evidence type="ECO:0000313" key="12">
    <source>
        <dbReference type="Proteomes" id="UP000077852"/>
    </source>
</evidence>
<evidence type="ECO:0000256" key="3">
    <source>
        <dbReference type="ARBA" id="ARBA00022692"/>
    </source>
</evidence>
<evidence type="ECO:0000256" key="7">
    <source>
        <dbReference type="ARBA" id="ARBA00023237"/>
    </source>
</evidence>
<evidence type="ECO:0000256" key="6">
    <source>
        <dbReference type="ARBA" id="ARBA00023136"/>
    </source>
</evidence>
<sequence length="811" mass="90100" precursor="true">MNKNFNRFRLRSVVAVVASALAATAAWAVEPFTVRDIRVEGLQRVEAGTIFASLPLRVGDTYSDERGSAAIRALFELGLFKDVRIDVNGNVLVVIVEERPTIADVDFVGTKEFDKAALTKALREVGLTDGRPYDKALTDRAEQELKRQYVSRSLYNAQVVTTVTPIERNRVNLTFTVTEGESARIREVHVVGNKAFSESTLLSLFDQDSGGFMSWYTKSNQYSRAKLNADLETLRSYYITRGYLEFRIDSTQVAISPDRKDLTVTVNITEGEKFVVAGVKLDGNYLGRDEEFKSLITIKPGEPYNGEQVTETTKAFNDYFGTFGYAFARVQARPEIDRVNNRVTLTLQAEPSRRVYVRRVMVGGNNKTRDEVIRREFRQYEASWYDGDKIKLSRDRVDRLGFFTEVNVETQEVPGSPDQVDLTVNVAEKPTGSLQLGAGYSSSDKVALTFGISQENVFGSGNFLGVQVNTSKYNRTLSLTTTDPYFTKDGISRTISVYHTTTRPYSTSEDGDYKLVNQGASIRFGVPFSEIDTVFFGIGLERYAFDPNRSAIFAGLYTPNSYLSYFQCKKDATGFFVLGCDQKSVWGVPLTVGWGRDSRDSALTPTTGRMQRANLELGVGGDMKYIKTNYQYQQFFAINKQYTFSVNGEVGYAKALGGNTYPIFKNFYAGGLGSIRGFEQNSLGPRDVPLFGQTDGAALGGTKKAIFNAELSTPFPGAGNDRTLRLYTFFDVGNVFGSRAPGLTDAQWSAQKKLRASVGLGVSWISPLGPLRLAYAFPIKSQKEVTDPSTGLVTIPKDRIQRLQFQIGTSF</sequence>
<dbReference type="FunFam" id="3.10.20.310:FF:000003">
    <property type="entry name" value="Outer membrane protein assembly factor BamA"/>
    <property type="match status" value="1"/>
</dbReference>
<feature type="domain" description="POTRA" evidence="10">
    <location>
        <begin position="355"/>
        <end position="429"/>
    </location>
</feature>
<keyword evidence="6 8" id="KW-0472">Membrane</keyword>
<dbReference type="AlphaFoldDB" id="A0AA91IBT9"/>
<evidence type="ECO:0000256" key="2">
    <source>
        <dbReference type="ARBA" id="ARBA00022452"/>
    </source>
</evidence>
<evidence type="ECO:0000313" key="11">
    <source>
        <dbReference type="EMBL" id="OAK65063.1"/>
    </source>
</evidence>
<keyword evidence="7 8" id="KW-0998">Cell outer membrane</keyword>
<proteinExistence type="inferred from homology"/>
<dbReference type="Gene3D" id="2.40.160.50">
    <property type="entry name" value="membrane protein fhac: a member of the omp85/tpsb transporter family"/>
    <property type="match status" value="1"/>
</dbReference>
<dbReference type="InterPro" id="IPR010827">
    <property type="entry name" value="BamA/TamA_POTRA"/>
</dbReference>
<evidence type="ECO:0000256" key="9">
    <source>
        <dbReference type="NCBIfam" id="TIGR03303"/>
    </source>
</evidence>
<dbReference type="PANTHER" id="PTHR12815">
    <property type="entry name" value="SORTING AND ASSEMBLY MACHINERY SAMM50 PROTEIN FAMILY MEMBER"/>
    <property type="match status" value="1"/>
</dbReference>
<dbReference type="GO" id="GO:0043165">
    <property type="term" value="P:Gram-negative-bacterium-type cell outer membrane assembly"/>
    <property type="evidence" value="ECO:0007669"/>
    <property type="project" value="UniProtKB-UniRule"/>
</dbReference>
<feature type="domain" description="POTRA" evidence="10">
    <location>
        <begin position="183"/>
        <end position="271"/>
    </location>
</feature>
<dbReference type="Pfam" id="PF07244">
    <property type="entry name" value="POTRA"/>
    <property type="match status" value="5"/>
</dbReference>
<feature type="domain" description="POTRA" evidence="10">
    <location>
        <begin position="100"/>
        <end position="180"/>
    </location>
</feature>
<dbReference type="InterPro" id="IPR000184">
    <property type="entry name" value="Bac_surfAg_D15"/>
</dbReference>
<dbReference type="PANTHER" id="PTHR12815:SF23">
    <property type="entry name" value="OUTER MEMBRANE PROTEIN ASSEMBLY FACTOR BAMA"/>
    <property type="match status" value="1"/>
</dbReference>
<dbReference type="PIRSF" id="PIRSF006076">
    <property type="entry name" value="OM_assembly_OMP85"/>
    <property type="match status" value="1"/>
</dbReference>
<dbReference type="InterPro" id="IPR039910">
    <property type="entry name" value="D15-like"/>
</dbReference>
<comment type="subunit">
    <text evidence="8">Part of the Bam complex.</text>
</comment>
<dbReference type="RefSeq" id="WP_081267258.1">
    <property type="nucleotide sequence ID" value="NZ_LVHG01000034.1"/>
</dbReference>
<comment type="caution">
    <text evidence="11">The sequence shown here is derived from an EMBL/GenBank/DDBJ whole genome shotgun (WGS) entry which is preliminary data.</text>
</comment>
<feature type="signal peptide" evidence="8">
    <location>
        <begin position="1"/>
        <end position="28"/>
    </location>
</feature>
<keyword evidence="3 8" id="KW-0812">Transmembrane</keyword>
<dbReference type="Proteomes" id="UP000077852">
    <property type="component" value="Unassembled WGS sequence"/>
</dbReference>
<name>A0AA91IBT9_VARPD</name>
<gene>
    <name evidence="8" type="primary">bamA</name>
    <name evidence="11" type="ORF">A3K87_12035</name>
</gene>
<dbReference type="GO" id="GO:0051205">
    <property type="term" value="P:protein insertion into membrane"/>
    <property type="evidence" value="ECO:0007669"/>
    <property type="project" value="UniProtKB-UniRule"/>
</dbReference>
<comment type="similarity">
    <text evidence="8">Belongs to the BamA family.</text>
</comment>
<feature type="chain" id="PRO_5041506078" description="Outer membrane protein assembly factor BamA" evidence="8">
    <location>
        <begin position="29"/>
        <end position="811"/>
    </location>
</feature>
<dbReference type="Pfam" id="PF01103">
    <property type="entry name" value="Omp85"/>
    <property type="match status" value="1"/>
</dbReference>
<dbReference type="GO" id="GO:0009279">
    <property type="term" value="C:cell outer membrane"/>
    <property type="evidence" value="ECO:0007669"/>
    <property type="project" value="UniProtKB-SubCell"/>
</dbReference>
<evidence type="ECO:0000259" key="10">
    <source>
        <dbReference type="PROSITE" id="PS51779"/>
    </source>
</evidence>
<dbReference type="InterPro" id="IPR034746">
    <property type="entry name" value="POTRA"/>
</dbReference>
<dbReference type="EMBL" id="LVHG01000034">
    <property type="protein sequence ID" value="OAK65063.1"/>
    <property type="molecule type" value="Genomic_DNA"/>
</dbReference>
<comment type="function">
    <text evidence="8">Part of the outer membrane protein assembly complex, which is involved in assembly and insertion of beta-barrel proteins into the outer membrane.</text>
</comment>
<keyword evidence="4 8" id="KW-0732">Signal</keyword>
<comment type="subcellular location">
    <subcellularLocation>
        <location evidence="8">Cell outer membrane</location>
    </subcellularLocation>
    <subcellularLocation>
        <location evidence="1">Membrane</location>
    </subcellularLocation>
</comment>
<organism evidence="11 12">
    <name type="scientific">Variovorax paradoxus</name>
    <dbReference type="NCBI Taxonomy" id="34073"/>
    <lineage>
        <taxon>Bacteria</taxon>
        <taxon>Pseudomonadati</taxon>
        <taxon>Pseudomonadota</taxon>
        <taxon>Betaproteobacteria</taxon>
        <taxon>Burkholderiales</taxon>
        <taxon>Comamonadaceae</taxon>
        <taxon>Variovorax</taxon>
    </lineage>
</organism>
<evidence type="ECO:0000256" key="1">
    <source>
        <dbReference type="ARBA" id="ARBA00004370"/>
    </source>
</evidence>
<evidence type="ECO:0000256" key="4">
    <source>
        <dbReference type="ARBA" id="ARBA00022729"/>
    </source>
</evidence>
<feature type="domain" description="POTRA" evidence="10">
    <location>
        <begin position="274"/>
        <end position="350"/>
    </location>
</feature>
<dbReference type="NCBIfam" id="TIGR03303">
    <property type="entry name" value="OM_YaeT"/>
    <property type="match status" value="1"/>
</dbReference>
<feature type="domain" description="POTRA" evidence="10">
    <location>
        <begin position="32"/>
        <end position="99"/>
    </location>
</feature>
<dbReference type="InterPro" id="IPR023707">
    <property type="entry name" value="OM_assembly_BamA"/>
</dbReference>
<protein>
    <recommendedName>
        <fullName evidence="8 9">Outer membrane protein assembly factor BamA</fullName>
    </recommendedName>
</protein>
<evidence type="ECO:0000256" key="5">
    <source>
        <dbReference type="ARBA" id="ARBA00022737"/>
    </source>
</evidence>
<dbReference type="Gene3D" id="3.10.20.310">
    <property type="entry name" value="membrane protein fhac"/>
    <property type="match status" value="5"/>
</dbReference>
<reference evidence="11 12" key="1">
    <citation type="submission" date="2016-03" db="EMBL/GenBank/DDBJ databases">
        <title>Genome sequence of Variovorax paradoxus KB5.</title>
        <authorList>
            <person name="Jeong H."/>
            <person name="Hong C.E."/>
            <person name="Jo S.H."/>
            <person name="Park J.M."/>
        </authorList>
    </citation>
    <scope>NUCLEOTIDE SEQUENCE [LARGE SCALE GENOMIC DNA]</scope>
    <source>
        <strain evidence="11 12">KB5</strain>
    </source>
</reference>
<keyword evidence="2 8" id="KW-1134">Transmembrane beta strand</keyword>
<dbReference type="PROSITE" id="PS51779">
    <property type="entry name" value="POTRA"/>
    <property type="match status" value="5"/>
</dbReference>
<accession>A0AA91IBT9</accession>
<evidence type="ECO:0000256" key="8">
    <source>
        <dbReference type="HAMAP-Rule" id="MF_01430"/>
    </source>
</evidence>
<keyword evidence="5 8" id="KW-0677">Repeat</keyword>